<keyword evidence="13" id="KW-0413">Isomerase</keyword>
<dbReference type="Gene3D" id="1.10.1740.10">
    <property type="match status" value="1"/>
</dbReference>
<dbReference type="Pfam" id="PF13288">
    <property type="entry name" value="DXPR_C"/>
    <property type="match status" value="1"/>
</dbReference>
<feature type="binding site" evidence="9">
    <location>
        <position position="36"/>
    </location>
    <ligand>
        <name>NADPH</name>
        <dbReference type="ChEBI" id="CHEBI:57783"/>
    </ligand>
</feature>
<dbReference type="AlphaFoldDB" id="A0A858BSZ3"/>
<feature type="binding site" evidence="9">
    <location>
        <position position="216"/>
    </location>
    <ligand>
        <name>Mn(2+)</name>
        <dbReference type="ChEBI" id="CHEBI:29035"/>
    </ligand>
</feature>
<evidence type="ECO:0000313" key="14">
    <source>
        <dbReference type="Proteomes" id="UP000466848"/>
    </source>
</evidence>
<keyword evidence="3 9" id="KW-0479">Metal-binding</keyword>
<comment type="function">
    <text evidence="9">Catalyzes the NADPH-dependent rearrangement and reduction of 1-deoxy-D-xylulose-5-phosphate (DXP) to 2-C-methyl-D-erythritol 4-phosphate (MEP).</text>
</comment>
<evidence type="ECO:0000256" key="2">
    <source>
        <dbReference type="ARBA" id="ARBA00006825"/>
    </source>
</evidence>
<feature type="domain" description="1-deoxy-D-xylulose 5-phosphate reductoisomerase C-terminal" evidence="11">
    <location>
        <begin position="141"/>
        <end position="224"/>
    </location>
</feature>
<feature type="binding site" evidence="9">
    <location>
        <position position="200"/>
    </location>
    <ligand>
        <name>NADPH</name>
        <dbReference type="ChEBI" id="CHEBI:57783"/>
    </ligand>
</feature>
<dbReference type="EC" id="1.1.1.267" evidence="9"/>
<protein>
    <recommendedName>
        <fullName evidence="9">1-deoxy-D-xylulose 5-phosphate reductoisomerase</fullName>
        <shortName evidence="9">DXP reductoisomerase</shortName>
        <ecNumber evidence="9">1.1.1.267</ecNumber>
    </recommendedName>
    <alternativeName>
        <fullName evidence="9">1-deoxyxylulose-5-phosphate reductoisomerase</fullName>
    </alternativeName>
    <alternativeName>
        <fullName evidence="9">2-C-methyl-D-erythritol 4-phosphate synthase</fullName>
    </alternativeName>
</protein>
<feature type="binding site" evidence="9">
    <location>
        <position position="121"/>
    </location>
    <ligand>
        <name>NADPH</name>
        <dbReference type="ChEBI" id="CHEBI:57783"/>
    </ligand>
</feature>
<comment type="cofactor">
    <cofactor evidence="9">
        <name>Mg(2+)</name>
        <dbReference type="ChEBI" id="CHEBI:18420"/>
    </cofactor>
    <cofactor evidence="9">
        <name>Mn(2+)</name>
        <dbReference type="ChEBI" id="CHEBI:29035"/>
    </cofactor>
</comment>
<dbReference type="GO" id="GO:0016853">
    <property type="term" value="F:isomerase activity"/>
    <property type="evidence" value="ECO:0007669"/>
    <property type="project" value="UniProtKB-KW"/>
</dbReference>
<feature type="binding site" evidence="9">
    <location>
        <position position="212"/>
    </location>
    <ligand>
        <name>1-deoxy-D-xylulose 5-phosphate</name>
        <dbReference type="ChEBI" id="CHEBI:57792"/>
    </ligand>
</feature>
<organism evidence="13 14">
    <name type="scientific">Aminipila butyrica</name>
    <dbReference type="NCBI Taxonomy" id="433296"/>
    <lineage>
        <taxon>Bacteria</taxon>
        <taxon>Bacillati</taxon>
        <taxon>Bacillota</taxon>
        <taxon>Clostridia</taxon>
        <taxon>Peptostreptococcales</taxon>
        <taxon>Anaerovoracaceae</taxon>
        <taxon>Aminipila</taxon>
    </lineage>
</organism>
<dbReference type="GO" id="GO:0051484">
    <property type="term" value="P:isopentenyl diphosphate biosynthetic process, methylerythritol 4-phosphate pathway involved in terpenoid biosynthetic process"/>
    <property type="evidence" value="ECO:0007669"/>
    <property type="project" value="UniProtKB-ARBA"/>
</dbReference>
<reference evidence="13 14" key="1">
    <citation type="submission" date="2020-02" db="EMBL/GenBank/DDBJ databases">
        <authorList>
            <person name="Kim Y.B."/>
            <person name="Roh S.W."/>
        </authorList>
    </citation>
    <scope>NUCLEOTIDE SEQUENCE [LARGE SCALE GENOMIC DNA]</scope>
    <source>
        <strain evidence="13 14">DSM 103574</strain>
    </source>
</reference>
<feature type="binding site" evidence="9">
    <location>
        <position position="37"/>
    </location>
    <ligand>
        <name>NADPH</name>
        <dbReference type="ChEBI" id="CHEBI:57783"/>
    </ligand>
</feature>
<evidence type="ECO:0000256" key="6">
    <source>
        <dbReference type="ARBA" id="ARBA00023211"/>
    </source>
</evidence>
<comment type="similarity">
    <text evidence="2 9">Belongs to the DXR family.</text>
</comment>
<evidence type="ECO:0000256" key="4">
    <source>
        <dbReference type="ARBA" id="ARBA00022857"/>
    </source>
</evidence>
<dbReference type="PANTHER" id="PTHR30525">
    <property type="entry name" value="1-DEOXY-D-XYLULOSE 5-PHOSPHATE REDUCTOISOMERASE"/>
    <property type="match status" value="1"/>
</dbReference>
<dbReference type="Proteomes" id="UP000466848">
    <property type="component" value="Chromosome"/>
</dbReference>
<comment type="pathway">
    <text evidence="1 9">Isoprenoid biosynthesis; isopentenyl diphosphate biosynthesis via DXP pathway; isopentenyl diphosphate from 1-deoxy-D-xylulose 5-phosphate: step 1/6.</text>
</comment>
<evidence type="ECO:0000313" key="13">
    <source>
        <dbReference type="EMBL" id="QIB69033.1"/>
    </source>
</evidence>
<feature type="binding site" evidence="9">
    <location>
        <position position="207"/>
    </location>
    <ligand>
        <name>1-deoxy-D-xylulose 5-phosphate</name>
        <dbReference type="ChEBI" id="CHEBI:57792"/>
    </ligand>
</feature>
<dbReference type="SUPFAM" id="SSF69055">
    <property type="entry name" value="1-deoxy-D-xylulose-5-phosphate reductoisomerase, C-terminal domain"/>
    <property type="match status" value="1"/>
</dbReference>
<dbReference type="UniPathway" id="UPA00056">
    <property type="reaction ID" value="UER00092"/>
</dbReference>
<feature type="binding site" evidence="9">
    <location>
        <position position="171"/>
    </location>
    <ligand>
        <name>1-deoxy-D-xylulose 5-phosphate</name>
        <dbReference type="ChEBI" id="CHEBI:57792"/>
    </ligand>
</feature>
<dbReference type="Pfam" id="PF08436">
    <property type="entry name" value="DXP_redisom_C"/>
    <property type="match status" value="1"/>
</dbReference>
<feature type="binding site" evidence="9">
    <location>
        <position position="147"/>
    </location>
    <ligand>
        <name>1-deoxy-D-xylulose 5-phosphate</name>
        <dbReference type="ChEBI" id="CHEBI:57792"/>
    </ligand>
</feature>
<dbReference type="GO" id="GO:0030604">
    <property type="term" value="F:1-deoxy-D-xylulose-5-phosphate reductoisomerase activity"/>
    <property type="evidence" value="ECO:0007669"/>
    <property type="project" value="UniProtKB-UniRule"/>
</dbReference>
<dbReference type="Gene3D" id="3.40.50.720">
    <property type="entry name" value="NAD(P)-binding Rossmann-like Domain"/>
    <property type="match status" value="1"/>
</dbReference>
<dbReference type="PANTHER" id="PTHR30525:SF0">
    <property type="entry name" value="1-DEOXY-D-XYLULOSE 5-PHOSPHATE REDUCTOISOMERASE, CHLOROPLASTIC"/>
    <property type="match status" value="1"/>
</dbReference>
<keyword evidence="7 9" id="KW-0414">Isoprene biosynthesis</keyword>
<dbReference type="InterPro" id="IPR026877">
    <property type="entry name" value="DXPR_C"/>
</dbReference>
<evidence type="ECO:0000259" key="12">
    <source>
        <dbReference type="Pfam" id="PF13288"/>
    </source>
</evidence>
<evidence type="ECO:0000256" key="1">
    <source>
        <dbReference type="ARBA" id="ARBA00005094"/>
    </source>
</evidence>
<feature type="binding site" evidence="9">
    <location>
        <position position="38"/>
    </location>
    <ligand>
        <name>NADPH</name>
        <dbReference type="ChEBI" id="CHEBI:57783"/>
    </ligand>
</feature>
<keyword evidence="9" id="KW-0460">Magnesium</keyword>
<dbReference type="NCBIfam" id="NF009114">
    <property type="entry name" value="PRK12464.1"/>
    <property type="match status" value="1"/>
</dbReference>
<evidence type="ECO:0000256" key="8">
    <source>
        <dbReference type="ARBA" id="ARBA00048543"/>
    </source>
</evidence>
<feature type="binding site" evidence="9">
    <location>
        <position position="12"/>
    </location>
    <ligand>
        <name>NADPH</name>
        <dbReference type="ChEBI" id="CHEBI:57783"/>
    </ligand>
</feature>
<dbReference type="InterPro" id="IPR036291">
    <property type="entry name" value="NAD(P)-bd_dom_sf"/>
</dbReference>
<feature type="binding site" evidence="9">
    <location>
        <position position="11"/>
    </location>
    <ligand>
        <name>NADPH</name>
        <dbReference type="ChEBI" id="CHEBI:57783"/>
    </ligand>
</feature>
<feature type="binding site" evidence="9">
    <location>
        <position position="194"/>
    </location>
    <ligand>
        <name>1-deoxy-D-xylulose 5-phosphate</name>
        <dbReference type="ChEBI" id="CHEBI:57792"/>
    </ligand>
</feature>
<dbReference type="InterPro" id="IPR013512">
    <property type="entry name" value="DXP_reductoisomerase_N"/>
</dbReference>
<feature type="binding site" evidence="9">
    <location>
        <position position="146"/>
    </location>
    <ligand>
        <name>1-deoxy-D-xylulose 5-phosphate</name>
        <dbReference type="ChEBI" id="CHEBI:57792"/>
    </ligand>
</feature>
<evidence type="ECO:0000259" key="11">
    <source>
        <dbReference type="Pfam" id="PF08436"/>
    </source>
</evidence>
<feature type="binding site" evidence="9">
    <location>
        <position position="119"/>
    </location>
    <ligand>
        <name>NADPH</name>
        <dbReference type="ChEBI" id="CHEBI:57783"/>
    </ligand>
</feature>
<dbReference type="InterPro" id="IPR036169">
    <property type="entry name" value="DXPR_C_sf"/>
</dbReference>
<name>A0A858BSZ3_9FIRM</name>
<feature type="binding site" evidence="9">
    <location>
        <position position="10"/>
    </location>
    <ligand>
        <name>NADPH</name>
        <dbReference type="ChEBI" id="CHEBI:57783"/>
    </ligand>
</feature>
<keyword evidence="6 9" id="KW-0464">Manganese</keyword>
<evidence type="ECO:0000256" key="5">
    <source>
        <dbReference type="ARBA" id="ARBA00023002"/>
    </source>
</evidence>
<dbReference type="NCBIfam" id="TIGR00243">
    <property type="entry name" value="Dxr"/>
    <property type="match status" value="1"/>
</dbReference>
<sequence length="379" mass="42355">MKKIAILGSTGSIGTQALDMVARNPERFQVTVLACGRNLQLLCQQIEAFRPELAVVEREEDARTLAARYPKLEVLWGMEGLITAAESQYDLLLNALVGMMGLIPTYRAVCRGRDIALANKETLVAGGQLVMEMVASNQVQLLPVDSEHSAIFQCLQGNKDQKIRRIYLTASGGPFRGWNLEQLEQVSLEQALKHPNWTMGSKITIDSATMMNKGLEVIEAKWLFDVEPTDIQIAVHPQSVVHSMVEYQDGSILAQLGAPDMRVPISYAFSYPDRLENTLEPLDLFGLGSQLSFERPDMEVFRTIPLAYEAIEKGGTYPAAMNGANEALVQLFLQRKIKFTDIQNTIERILNDHVPVYNLKLEDVLEADRSARQMVQDLF</sequence>
<evidence type="ECO:0000256" key="9">
    <source>
        <dbReference type="HAMAP-Rule" id="MF_00183"/>
    </source>
</evidence>
<feature type="binding site" evidence="9">
    <location>
        <position position="213"/>
    </location>
    <ligand>
        <name>1-deoxy-D-xylulose 5-phosphate</name>
        <dbReference type="ChEBI" id="CHEBI:57792"/>
    </ligand>
</feature>
<feature type="binding site" evidence="9">
    <location>
        <position position="147"/>
    </location>
    <ligand>
        <name>Mn(2+)</name>
        <dbReference type="ChEBI" id="CHEBI:29035"/>
    </ligand>
</feature>
<dbReference type="InterPro" id="IPR003821">
    <property type="entry name" value="DXP_reductoisomerase"/>
</dbReference>
<dbReference type="GO" id="GO:0070402">
    <property type="term" value="F:NADPH binding"/>
    <property type="evidence" value="ECO:0007669"/>
    <property type="project" value="InterPro"/>
</dbReference>
<dbReference type="Pfam" id="PF02670">
    <property type="entry name" value="DXP_reductoisom"/>
    <property type="match status" value="1"/>
</dbReference>
<feature type="binding site" evidence="9">
    <location>
        <position position="145"/>
    </location>
    <ligand>
        <name>Mn(2+)</name>
        <dbReference type="ChEBI" id="CHEBI:29035"/>
    </ligand>
</feature>
<dbReference type="InterPro" id="IPR013644">
    <property type="entry name" value="DXP_reductoisomerase_C"/>
</dbReference>
<evidence type="ECO:0000256" key="7">
    <source>
        <dbReference type="ARBA" id="ARBA00023229"/>
    </source>
</evidence>
<dbReference type="SUPFAM" id="SSF51735">
    <property type="entry name" value="NAD(P)-binding Rossmann-fold domains"/>
    <property type="match status" value="1"/>
</dbReference>
<dbReference type="PIRSF" id="PIRSF006205">
    <property type="entry name" value="Dxp_reductismrs"/>
    <property type="match status" value="1"/>
</dbReference>
<dbReference type="GO" id="GO:0030145">
    <property type="term" value="F:manganese ion binding"/>
    <property type="evidence" value="ECO:0007669"/>
    <property type="project" value="TreeGrafter"/>
</dbReference>
<feature type="binding site" evidence="9">
    <location>
        <position position="13"/>
    </location>
    <ligand>
        <name>NADPH</name>
        <dbReference type="ChEBI" id="CHEBI:57783"/>
    </ligand>
</feature>
<evidence type="ECO:0000256" key="3">
    <source>
        <dbReference type="ARBA" id="ARBA00022723"/>
    </source>
</evidence>
<dbReference type="FunFam" id="3.40.50.720:FF:000045">
    <property type="entry name" value="1-deoxy-D-xylulose 5-phosphate reductoisomerase"/>
    <property type="match status" value="1"/>
</dbReference>
<keyword evidence="5 9" id="KW-0560">Oxidoreductase</keyword>
<dbReference type="RefSeq" id="WP_163065924.1">
    <property type="nucleotide sequence ID" value="NZ_CP048649.1"/>
</dbReference>
<dbReference type="EMBL" id="CP048649">
    <property type="protein sequence ID" value="QIB69033.1"/>
    <property type="molecule type" value="Genomic_DNA"/>
</dbReference>
<accession>A0A858BSZ3</accession>
<feature type="domain" description="DXP reductoisomerase C-terminal" evidence="12">
    <location>
        <begin position="256"/>
        <end position="373"/>
    </location>
</feature>
<proteinExistence type="inferred from homology"/>
<evidence type="ECO:0000259" key="10">
    <source>
        <dbReference type="Pfam" id="PF02670"/>
    </source>
</evidence>
<dbReference type="HAMAP" id="MF_00183">
    <property type="entry name" value="DXP_reductoisom"/>
    <property type="match status" value="1"/>
</dbReference>
<comment type="catalytic activity">
    <reaction evidence="8">
        <text>2-C-methyl-D-erythritol 4-phosphate + NADP(+) = 1-deoxy-D-xylulose 5-phosphate + NADPH + H(+)</text>
        <dbReference type="Rhea" id="RHEA:13717"/>
        <dbReference type="ChEBI" id="CHEBI:15378"/>
        <dbReference type="ChEBI" id="CHEBI:57783"/>
        <dbReference type="ChEBI" id="CHEBI:57792"/>
        <dbReference type="ChEBI" id="CHEBI:58262"/>
        <dbReference type="ChEBI" id="CHEBI:58349"/>
        <dbReference type="EC" id="1.1.1.267"/>
    </reaction>
    <physiologicalReaction direction="right-to-left" evidence="8">
        <dbReference type="Rhea" id="RHEA:13719"/>
    </physiologicalReaction>
</comment>
<dbReference type="KEGG" id="abut:Ami103574_06700"/>
<feature type="binding site" evidence="9">
    <location>
        <position position="216"/>
    </location>
    <ligand>
        <name>1-deoxy-D-xylulose 5-phosphate</name>
        <dbReference type="ChEBI" id="CHEBI:57792"/>
    </ligand>
</feature>
<dbReference type="SUPFAM" id="SSF55347">
    <property type="entry name" value="Glyceraldehyde-3-phosphate dehydrogenase-like, C-terminal domain"/>
    <property type="match status" value="1"/>
</dbReference>
<keyword evidence="14" id="KW-1185">Reference proteome</keyword>
<feature type="binding site" evidence="9">
    <location>
        <position position="120"/>
    </location>
    <ligand>
        <name>1-deoxy-D-xylulose 5-phosphate</name>
        <dbReference type="ChEBI" id="CHEBI:57792"/>
    </ligand>
</feature>
<gene>
    <name evidence="9" type="primary">dxr</name>
    <name evidence="13" type="ORF">Ami103574_06700</name>
</gene>
<feature type="domain" description="1-deoxy-D-xylulose 5-phosphate reductoisomerase N-terminal" evidence="10">
    <location>
        <begin position="4"/>
        <end position="127"/>
    </location>
</feature>
<keyword evidence="4 9" id="KW-0521">NADP</keyword>